<evidence type="ECO:0000313" key="6">
    <source>
        <dbReference type="EMBL" id="MCF2496693.1"/>
    </source>
</evidence>
<evidence type="ECO:0000256" key="1">
    <source>
        <dbReference type="ARBA" id="ARBA00022801"/>
    </source>
</evidence>
<sequence>MAKNKKALPGKVVVIGTSSGGLNALKTLINQLQENFPAPILVVQHISADATGSVLLDVLNKQTNIHCQHAINGDILKNGHLYLAPSDHHLMIGDDQKILVTKGAQENRSRPAIDPLFRSAAVVFGSNVIGILLTGYLDDGTAGMIAIKRCGGTCIVQDPSDAEYPDMPANAIKQVDVDFCLPLMEMGGLLYQLLATKPETSGPIPKDILTEAKIAKRVLSDLPAVNSLGDQVPFNCPGCGGVLWKVDKGPLTRYRCHTGHAYTAQALIAEQTLKIEETMWTALRMFEERRNLLTTFAKEQTGAIKKSALERAQLSQVHIDRIKAILLADDKGTAQDTPN</sequence>
<dbReference type="Proteomes" id="UP001139411">
    <property type="component" value="Unassembled WGS sequence"/>
</dbReference>
<dbReference type="EC" id="3.1.1.61" evidence="2"/>
<gene>
    <name evidence="6" type="ORF">L0661_00140</name>
</gene>
<dbReference type="RefSeq" id="WP_235176349.1">
    <property type="nucleotide sequence ID" value="NZ_JAKFFV010000001.1"/>
</dbReference>
<evidence type="ECO:0000256" key="2">
    <source>
        <dbReference type="ARBA" id="ARBA00039140"/>
    </source>
</evidence>
<dbReference type="PIRSF" id="PIRSF036461">
    <property type="entry name" value="Chmtx_methlestr"/>
    <property type="match status" value="1"/>
</dbReference>
<dbReference type="Pfam" id="PF01339">
    <property type="entry name" value="CheB_methylest"/>
    <property type="match status" value="1"/>
</dbReference>
<dbReference type="InterPro" id="IPR000673">
    <property type="entry name" value="Sig_transdc_resp-reg_Me-estase"/>
</dbReference>
<dbReference type="EMBL" id="JAKFFV010000001">
    <property type="protein sequence ID" value="MCF2496693.1"/>
    <property type="molecule type" value="Genomic_DNA"/>
</dbReference>
<dbReference type="InterPro" id="IPR011247">
    <property type="entry name" value="Chemotax_prot-Glu_Me-esterase"/>
</dbReference>
<accession>A0A9X1Q7P3</accession>
<feature type="active site" evidence="4">
    <location>
        <position position="45"/>
    </location>
</feature>
<dbReference type="PROSITE" id="PS50122">
    <property type="entry name" value="CHEB"/>
    <property type="match status" value="1"/>
</dbReference>
<keyword evidence="4" id="KW-0145">Chemotaxis</keyword>
<evidence type="ECO:0000259" key="5">
    <source>
        <dbReference type="PROSITE" id="PS50122"/>
    </source>
</evidence>
<dbReference type="SUPFAM" id="SSF52738">
    <property type="entry name" value="Methylesterase CheB, C-terminal domain"/>
    <property type="match status" value="1"/>
</dbReference>
<name>A0A9X1Q7P3_9BACT</name>
<protein>
    <recommendedName>
        <fullName evidence="2">protein-glutamate methylesterase</fullName>
        <ecNumber evidence="2">3.1.1.61</ecNumber>
    </recommendedName>
</protein>
<dbReference type="PANTHER" id="PTHR42872:SF6">
    <property type="entry name" value="PROTEIN-GLUTAMATE METHYLESTERASE_PROTEIN-GLUTAMINE GLUTAMINASE"/>
    <property type="match status" value="1"/>
</dbReference>
<evidence type="ECO:0000256" key="4">
    <source>
        <dbReference type="PROSITE-ProRule" id="PRU00050"/>
    </source>
</evidence>
<organism evidence="6 7">
    <name type="scientific">Dyadobacter chenhuakuii</name>
    <dbReference type="NCBI Taxonomy" id="2909339"/>
    <lineage>
        <taxon>Bacteria</taxon>
        <taxon>Pseudomonadati</taxon>
        <taxon>Bacteroidota</taxon>
        <taxon>Cytophagia</taxon>
        <taxon>Cytophagales</taxon>
        <taxon>Spirosomataceae</taxon>
        <taxon>Dyadobacter</taxon>
    </lineage>
</organism>
<dbReference type="GO" id="GO:0008984">
    <property type="term" value="F:protein-glutamate methylesterase activity"/>
    <property type="evidence" value="ECO:0007669"/>
    <property type="project" value="UniProtKB-EC"/>
</dbReference>
<reference evidence="6" key="1">
    <citation type="submission" date="2022-01" db="EMBL/GenBank/DDBJ databases">
        <title>Novel species in genus Dyadobacter.</title>
        <authorList>
            <person name="Ma C."/>
        </authorList>
    </citation>
    <scope>NUCLEOTIDE SEQUENCE</scope>
    <source>
        <strain evidence="6">CY357</strain>
    </source>
</reference>
<feature type="active site" evidence="4">
    <location>
        <position position="139"/>
    </location>
</feature>
<comment type="caution">
    <text evidence="6">The sequence shown here is derived from an EMBL/GenBank/DDBJ whole genome shotgun (WGS) entry which is preliminary data.</text>
</comment>
<dbReference type="GO" id="GO:0005737">
    <property type="term" value="C:cytoplasm"/>
    <property type="evidence" value="ECO:0007669"/>
    <property type="project" value="InterPro"/>
</dbReference>
<dbReference type="GO" id="GO:0006935">
    <property type="term" value="P:chemotaxis"/>
    <property type="evidence" value="ECO:0007669"/>
    <property type="project" value="UniProtKB-UniRule"/>
</dbReference>
<dbReference type="GO" id="GO:0000156">
    <property type="term" value="F:phosphorelay response regulator activity"/>
    <property type="evidence" value="ECO:0007669"/>
    <property type="project" value="InterPro"/>
</dbReference>
<dbReference type="Gene3D" id="3.40.50.180">
    <property type="entry name" value="Methylesterase CheB, C-terminal domain"/>
    <property type="match status" value="1"/>
</dbReference>
<feature type="active site" evidence="4">
    <location>
        <position position="18"/>
    </location>
</feature>
<comment type="catalytic activity">
    <reaction evidence="3">
        <text>[protein]-L-glutamate 5-O-methyl ester + H2O = L-glutamyl-[protein] + methanol + H(+)</text>
        <dbReference type="Rhea" id="RHEA:23236"/>
        <dbReference type="Rhea" id="RHEA-COMP:10208"/>
        <dbReference type="Rhea" id="RHEA-COMP:10311"/>
        <dbReference type="ChEBI" id="CHEBI:15377"/>
        <dbReference type="ChEBI" id="CHEBI:15378"/>
        <dbReference type="ChEBI" id="CHEBI:17790"/>
        <dbReference type="ChEBI" id="CHEBI:29973"/>
        <dbReference type="ChEBI" id="CHEBI:82795"/>
        <dbReference type="EC" id="3.1.1.61"/>
    </reaction>
</comment>
<dbReference type="CDD" id="cd16433">
    <property type="entry name" value="CheB"/>
    <property type="match status" value="1"/>
</dbReference>
<evidence type="ECO:0000313" key="7">
    <source>
        <dbReference type="Proteomes" id="UP001139411"/>
    </source>
</evidence>
<feature type="domain" description="CheB-type methylesterase" evidence="5">
    <location>
        <begin position="7"/>
        <end position="197"/>
    </location>
</feature>
<evidence type="ECO:0000256" key="3">
    <source>
        <dbReference type="ARBA" id="ARBA00048267"/>
    </source>
</evidence>
<dbReference type="PANTHER" id="PTHR42872">
    <property type="entry name" value="PROTEIN-GLUTAMATE METHYLESTERASE/PROTEIN-GLUTAMINE GLUTAMINASE"/>
    <property type="match status" value="1"/>
</dbReference>
<dbReference type="InterPro" id="IPR035909">
    <property type="entry name" value="CheB_C"/>
</dbReference>
<keyword evidence="1 4" id="KW-0378">Hydrolase</keyword>
<dbReference type="AlphaFoldDB" id="A0A9X1Q7P3"/>
<proteinExistence type="predicted"/>